<reference evidence="6" key="1">
    <citation type="submission" date="2020-09" db="EMBL/GenBank/DDBJ databases">
        <authorList>
            <person name="Kim M.K."/>
        </authorList>
    </citation>
    <scope>NUCLEOTIDE SEQUENCE</scope>
    <source>
        <strain evidence="6">BT704</strain>
    </source>
</reference>
<dbReference type="SUPFAM" id="SSF103473">
    <property type="entry name" value="MFS general substrate transporter"/>
    <property type="match status" value="1"/>
</dbReference>
<name>A0A927GEQ1_9BACT</name>
<dbReference type="PANTHER" id="PTHR23521:SF3">
    <property type="entry name" value="MFS TRANSPORTER"/>
    <property type="match status" value="1"/>
</dbReference>
<evidence type="ECO:0000256" key="2">
    <source>
        <dbReference type="ARBA" id="ARBA00022989"/>
    </source>
</evidence>
<feature type="transmembrane region" description="Helical" evidence="4">
    <location>
        <begin position="47"/>
        <end position="68"/>
    </location>
</feature>
<dbReference type="RefSeq" id="WP_191040684.1">
    <property type="nucleotide sequence ID" value="NZ_JACXAA010000007.1"/>
</dbReference>
<feature type="transmembrane region" description="Helical" evidence="4">
    <location>
        <begin position="339"/>
        <end position="362"/>
    </location>
</feature>
<dbReference type="EMBL" id="JACXAA010000007">
    <property type="protein sequence ID" value="MBD2755062.1"/>
    <property type="molecule type" value="Genomic_DNA"/>
</dbReference>
<keyword evidence="1 4" id="KW-0812">Transmembrane</keyword>
<feature type="transmembrane region" description="Helical" evidence="4">
    <location>
        <begin position="250"/>
        <end position="272"/>
    </location>
</feature>
<dbReference type="Proteomes" id="UP000653797">
    <property type="component" value="Unassembled WGS sequence"/>
</dbReference>
<protein>
    <submittedName>
        <fullName evidence="6">MFS transporter</fullName>
    </submittedName>
</protein>
<feature type="transmembrane region" description="Helical" evidence="4">
    <location>
        <begin position="7"/>
        <end position="27"/>
    </location>
</feature>
<evidence type="ECO:0000256" key="4">
    <source>
        <dbReference type="SAM" id="Phobius"/>
    </source>
</evidence>
<feature type="transmembrane region" description="Helical" evidence="4">
    <location>
        <begin position="165"/>
        <end position="184"/>
    </location>
</feature>
<feature type="transmembrane region" description="Helical" evidence="4">
    <location>
        <begin position="131"/>
        <end position="153"/>
    </location>
</feature>
<feature type="domain" description="Major facilitator superfamily (MFS) profile" evidence="5">
    <location>
        <begin position="7"/>
        <end position="393"/>
    </location>
</feature>
<evidence type="ECO:0000313" key="7">
    <source>
        <dbReference type="Proteomes" id="UP000653797"/>
    </source>
</evidence>
<evidence type="ECO:0000313" key="6">
    <source>
        <dbReference type="EMBL" id="MBD2755062.1"/>
    </source>
</evidence>
<dbReference type="AlphaFoldDB" id="A0A927GEQ1"/>
<dbReference type="InterPro" id="IPR011701">
    <property type="entry name" value="MFS"/>
</dbReference>
<keyword evidence="7" id="KW-1185">Reference proteome</keyword>
<evidence type="ECO:0000259" key="5">
    <source>
        <dbReference type="PROSITE" id="PS50850"/>
    </source>
</evidence>
<dbReference type="Gene3D" id="1.20.1250.20">
    <property type="entry name" value="MFS general substrate transporter like domains"/>
    <property type="match status" value="2"/>
</dbReference>
<comment type="caution">
    <text evidence="6">The sequence shown here is derived from an EMBL/GenBank/DDBJ whole genome shotgun (WGS) entry which is preliminary data.</text>
</comment>
<feature type="transmembrane region" description="Helical" evidence="4">
    <location>
        <begin position="279"/>
        <end position="298"/>
    </location>
</feature>
<accession>A0A927GEQ1</accession>
<dbReference type="GO" id="GO:0005886">
    <property type="term" value="C:plasma membrane"/>
    <property type="evidence" value="ECO:0007669"/>
    <property type="project" value="TreeGrafter"/>
</dbReference>
<evidence type="ECO:0000256" key="1">
    <source>
        <dbReference type="ARBA" id="ARBA00022692"/>
    </source>
</evidence>
<keyword evidence="3 4" id="KW-0472">Membrane</keyword>
<feature type="transmembrane region" description="Helical" evidence="4">
    <location>
        <begin position="75"/>
        <end position="95"/>
    </location>
</feature>
<keyword evidence="2 4" id="KW-1133">Transmembrane helix</keyword>
<proteinExistence type="predicted"/>
<dbReference type="InterPro" id="IPR036259">
    <property type="entry name" value="MFS_trans_sf"/>
</dbReference>
<evidence type="ECO:0000256" key="3">
    <source>
        <dbReference type="ARBA" id="ARBA00023136"/>
    </source>
</evidence>
<dbReference type="PANTHER" id="PTHR23521">
    <property type="entry name" value="TRANSPORTER MFS SUPERFAMILY"/>
    <property type="match status" value="1"/>
</dbReference>
<feature type="transmembrane region" description="Helical" evidence="4">
    <location>
        <begin position="368"/>
        <end position="386"/>
    </location>
</feature>
<dbReference type="GO" id="GO:0022857">
    <property type="term" value="F:transmembrane transporter activity"/>
    <property type="evidence" value="ECO:0007669"/>
    <property type="project" value="InterPro"/>
</dbReference>
<feature type="transmembrane region" description="Helical" evidence="4">
    <location>
        <begin position="304"/>
        <end position="327"/>
    </location>
</feature>
<dbReference type="Pfam" id="PF07690">
    <property type="entry name" value="MFS_1"/>
    <property type="match status" value="1"/>
</dbReference>
<gene>
    <name evidence="6" type="ORF">IC230_19315</name>
</gene>
<feature type="transmembrane region" description="Helical" evidence="4">
    <location>
        <begin position="215"/>
        <end position="238"/>
    </location>
</feature>
<dbReference type="PROSITE" id="PS50850">
    <property type="entry name" value="MFS"/>
    <property type="match status" value="1"/>
</dbReference>
<dbReference type="InterPro" id="IPR020846">
    <property type="entry name" value="MFS_dom"/>
</dbReference>
<sequence length="393" mass="42634">MRASPGINVQLLVVVFAQFAGTSLWFAGNAILPELQPLLKMTGLTSWITSAVQIGFITGTLLYALLAIPDRFRSTYVFLVSVTLAAFVNLSWLFLPIKAETILVSRFMTGFFLAGVYPVGMKIAADRFKSILGKAMGFLVGALVLGTAFPHLIRGLDASLPYRTLMLSVSLLAVSGGILLTWVVPTTSGQARGRFFRFQVLTSLVKPSGFRPAMLGYFGHMWELYTLWAFLPTLIVYYKQEHSDVALMGSLWAFGSIAAGALGCVVGGYFALRVGSAQVARLLLLISGLCIILTPLFIAAPPFLFGLFLLVWGTSVAGDSPQFSTLVANYASTENRGSVLTLVTCFGFLLTVISIQLMAWLIDQVGMSGWLFYMLLPGPVLGLLAMRRMSQCD</sequence>
<organism evidence="6 7">
    <name type="scientific">Spirosoma validum</name>
    <dbReference type="NCBI Taxonomy" id="2771355"/>
    <lineage>
        <taxon>Bacteria</taxon>
        <taxon>Pseudomonadati</taxon>
        <taxon>Bacteroidota</taxon>
        <taxon>Cytophagia</taxon>
        <taxon>Cytophagales</taxon>
        <taxon>Cytophagaceae</taxon>
        <taxon>Spirosoma</taxon>
    </lineage>
</organism>
<feature type="transmembrane region" description="Helical" evidence="4">
    <location>
        <begin position="101"/>
        <end position="119"/>
    </location>
</feature>